<evidence type="ECO:0000256" key="1">
    <source>
        <dbReference type="SAM" id="MobiDB-lite"/>
    </source>
</evidence>
<accession>A0A9D2S4Q7</accession>
<organism evidence="3 4">
    <name type="scientific">Candidatus Gemmiger avicola</name>
    <dbReference type="NCBI Taxonomy" id="2838605"/>
    <lineage>
        <taxon>Bacteria</taxon>
        <taxon>Bacillati</taxon>
        <taxon>Bacillota</taxon>
        <taxon>Clostridia</taxon>
        <taxon>Eubacteriales</taxon>
        <taxon>Gemmiger</taxon>
    </lineage>
</organism>
<gene>
    <name evidence="3" type="ORF">H9945_08920</name>
</gene>
<feature type="transmembrane region" description="Helical" evidence="2">
    <location>
        <begin position="78"/>
        <end position="100"/>
    </location>
</feature>
<keyword evidence="2" id="KW-0812">Transmembrane</keyword>
<comment type="caution">
    <text evidence="3">The sequence shown here is derived from an EMBL/GenBank/DDBJ whole genome shotgun (WGS) entry which is preliminary data.</text>
</comment>
<dbReference type="Proteomes" id="UP000886803">
    <property type="component" value="Unassembled WGS sequence"/>
</dbReference>
<reference evidence="3" key="1">
    <citation type="journal article" date="2021" name="PeerJ">
        <title>Extensive microbial diversity within the chicken gut microbiome revealed by metagenomics and culture.</title>
        <authorList>
            <person name="Gilroy R."/>
            <person name="Ravi A."/>
            <person name="Getino M."/>
            <person name="Pursley I."/>
            <person name="Horton D.L."/>
            <person name="Alikhan N.F."/>
            <person name="Baker D."/>
            <person name="Gharbi K."/>
            <person name="Hall N."/>
            <person name="Watson M."/>
            <person name="Adriaenssens E.M."/>
            <person name="Foster-Nyarko E."/>
            <person name="Jarju S."/>
            <person name="Secka A."/>
            <person name="Antonio M."/>
            <person name="Oren A."/>
            <person name="Chaudhuri R.R."/>
            <person name="La Ragione R."/>
            <person name="Hildebrand F."/>
            <person name="Pallen M.J."/>
        </authorList>
    </citation>
    <scope>NUCLEOTIDE SEQUENCE</scope>
    <source>
        <strain evidence="3">ChiBcec8-13705</strain>
    </source>
</reference>
<evidence type="ECO:0000256" key="2">
    <source>
        <dbReference type="SAM" id="Phobius"/>
    </source>
</evidence>
<evidence type="ECO:0000313" key="4">
    <source>
        <dbReference type="Proteomes" id="UP000886803"/>
    </source>
</evidence>
<proteinExistence type="predicted"/>
<name>A0A9D2S4Q7_9FIRM</name>
<keyword evidence="2" id="KW-1133">Transmembrane helix</keyword>
<sequence>MDENFEQSNAFRDVPPPPEAPEPPRTESSAPRGGNIPPQPDAAPPKKVRRAGTFTLGLVLVAAGVLLILRTVMPELNLTFATNLAPVVLIALGIEVLIYAARPDVKLKYDGVSIFLCLLILLFVGGAGLFGRVWDTYGPSASLAESRLSDEYETQATALLRADDTLSDAINDLSVRVDLLQPVVDPATAALQSGDYMTLYITTWPGAFADRLEFATMARTVIDRCQEAGLPFTNYQFDTLQRDIEDDTVTYELFVNSEWQFDATAENLARDVYESYWYEGNSFSSYEEMADYRQDMLRDNLSEQYWQEFGDYPTDEWLDEQMAKVATAESAVPAAPEAPAAPDAPEAADSV</sequence>
<reference evidence="3" key="2">
    <citation type="submission" date="2021-04" db="EMBL/GenBank/DDBJ databases">
        <authorList>
            <person name="Gilroy R."/>
        </authorList>
    </citation>
    <scope>NUCLEOTIDE SEQUENCE</scope>
    <source>
        <strain evidence="3">ChiBcec8-13705</strain>
    </source>
</reference>
<feature type="region of interest" description="Disordered" evidence="1">
    <location>
        <begin position="328"/>
        <end position="351"/>
    </location>
</feature>
<feature type="compositionally biased region" description="Pro residues" evidence="1">
    <location>
        <begin position="14"/>
        <end position="23"/>
    </location>
</feature>
<feature type="region of interest" description="Disordered" evidence="1">
    <location>
        <begin position="1"/>
        <end position="47"/>
    </location>
</feature>
<evidence type="ECO:0000313" key="3">
    <source>
        <dbReference type="EMBL" id="HJB42605.1"/>
    </source>
</evidence>
<keyword evidence="2" id="KW-0472">Membrane</keyword>
<protein>
    <submittedName>
        <fullName evidence="3">Uncharacterized protein</fullName>
    </submittedName>
</protein>
<feature type="compositionally biased region" description="Polar residues" evidence="1">
    <location>
        <begin position="1"/>
        <end position="10"/>
    </location>
</feature>
<feature type="transmembrane region" description="Helical" evidence="2">
    <location>
        <begin position="54"/>
        <end position="72"/>
    </location>
</feature>
<dbReference type="AlphaFoldDB" id="A0A9D2S4Q7"/>
<dbReference type="EMBL" id="DWYG01000151">
    <property type="protein sequence ID" value="HJB42605.1"/>
    <property type="molecule type" value="Genomic_DNA"/>
</dbReference>
<feature type="transmembrane region" description="Helical" evidence="2">
    <location>
        <begin position="112"/>
        <end position="134"/>
    </location>
</feature>